<dbReference type="AlphaFoldDB" id="F2N718"/>
<evidence type="ECO:0000256" key="7">
    <source>
        <dbReference type="ARBA" id="ARBA00022448"/>
    </source>
</evidence>
<evidence type="ECO:0000256" key="10">
    <source>
        <dbReference type="ARBA" id="ARBA00022553"/>
    </source>
</evidence>
<evidence type="ECO:0000256" key="15">
    <source>
        <dbReference type="ARBA" id="ARBA00023136"/>
    </source>
</evidence>
<dbReference type="Proteomes" id="UP000006851">
    <property type="component" value="Chromosome"/>
</dbReference>
<dbReference type="SUPFAM" id="SSF53062">
    <property type="entry name" value="PTS system fructose IIA component-like"/>
    <property type="match status" value="1"/>
</dbReference>
<name>F2N718_CORGP</name>
<dbReference type="GO" id="GO:0009401">
    <property type="term" value="P:phosphoenolpyruvate-dependent sugar phosphotransferase system"/>
    <property type="evidence" value="ECO:0007669"/>
    <property type="project" value="UniProtKB-KW"/>
</dbReference>
<dbReference type="GO" id="GO:0005886">
    <property type="term" value="C:plasma membrane"/>
    <property type="evidence" value="ECO:0007669"/>
    <property type="project" value="UniProtKB-SubCell"/>
</dbReference>
<dbReference type="GO" id="GO:0008982">
    <property type="term" value="F:protein-N(PI)-phosphohistidine-sugar phosphotransferase activity"/>
    <property type="evidence" value="ECO:0007669"/>
    <property type="project" value="InterPro"/>
</dbReference>
<dbReference type="InterPro" id="IPR036662">
    <property type="entry name" value="PTS_EIIA_man-typ_sf"/>
</dbReference>
<keyword evidence="14" id="KW-0418">Kinase</keyword>
<evidence type="ECO:0000256" key="3">
    <source>
        <dbReference type="ARBA" id="ARBA00004496"/>
    </source>
</evidence>
<comment type="catalytic activity">
    <reaction evidence="1">
        <text>D-mannose(out) + N(pros)-phospho-L-histidyl-[protein] = D-mannose 6-phosphate(in) + L-histidyl-[protein]</text>
        <dbReference type="Rhea" id="RHEA:49232"/>
        <dbReference type="Rhea" id="RHEA-COMP:9745"/>
        <dbReference type="Rhea" id="RHEA-COMP:9746"/>
        <dbReference type="ChEBI" id="CHEBI:4208"/>
        <dbReference type="ChEBI" id="CHEBI:29979"/>
        <dbReference type="ChEBI" id="CHEBI:58735"/>
        <dbReference type="ChEBI" id="CHEBI:64837"/>
        <dbReference type="EC" id="2.7.1.191"/>
    </reaction>
</comment>
<dbReference type="eggNOG" id="COG3444">
    <property type="taxonomic scope" value="Bacteria"/>
</dbReference>
<feature type="domain" description="PTS EIIA type-4" evidence="19">
    <location>
        <begin position="1"/>
        <end position="125"/>
    </location>
</feature>
<evidence type="ECO:0000256" key="4">
    <source>
        <dbReference type="ARBA" id="ARBA00011738"/>
    </source>
</evidence>
<dbReference type="PROSITE" id="PS51101">
    <property type="entry name" value="PTS_EIIB_TYPE_4"/>
    <property type="match status" value="1"/>
</dbReference>
<keyword evidence="12 21" id="KW-0808">Transferase</keyword>
<dbReference type="Pfam" id="PF03610">
    <property type="entry name" value="EIIA-man"/>
    <property type="match status" value="1"/>
</dbReference>
<reference evidence="22" key="1">
    <citation type="journal article" date="2013" name="Stand. Genomic Sci.">
        <title>Complete genome sequence of Coriobacterium glomerans type strain (PW2(T)) from the midgut of Pyrrhocoris apterus L. (red soldier bug).</title>
        <authorList>
            <person name="Stackebrandt E."/>
            <person name="Zeytun A."/>
            <person name="Lapidus A."/>
            <person name="Nolan M."/>
            <person name="Lucas S."/>
            <person name="Hammon N."/>
            <person name="Deshpande S."/>
            <person name="Cheng J.F."/>
            <person name="Tapia R."/>
            <person name="Goodwin L.A."/>
            <person name="Pitluck S."/>
            <person name="Liolios K."/>
            <person name="Pagani I."/>
            <person name="Ivanova N."/>
            <person name="Mavromatis K."/>
            <person name="Mikhailova N."/>
            <person name="Huntemann M."/>
            <person name="Pati A."/>
            <person name="Chen A."/>
            <person name="Palaniappan K."/>
            <person name="Chang Y.J."/>
            <person name="Land M."/>
            <person name="Hauser L."/>
            <person name="Rohde M."/>
            <person name="Pukall R."/>
            <person name="Goker M."/>
            <person name="Detter J.C."/>
            <person name="Woyke T."/>
            <person name="Bristow J."/>
            <person name="Eisen J.A."/>
            <person name="Markowitz V."/>
            <person name="Hugenholtz P."/>
            <person name="Kyrpides N.C."/>
            <person name="Klenk H.P."/>
        </authorList>
    </citation>
    <scope>NUCLEOTIDE SEQUENCE</scope>
    <source>
        <strain evidence="22">ATCC 49209 / DSM 20642 / JCM 10262 / PW2</strain>
    </source>
</reference>
<dbReference type="Gene3D" id="3.40.50.510">
    <property type="entry name" value="Phosphotransferase system, mannose-type IIA component"/>
    <property type="match status" value="1"/>
</dbReference>
<evidence type="ECO:0000256" key="6">
    <source>
        <dbReference type="ARBA" id="ARBA00021685"/>
    </source>
</evidence>
<keyword evidence="13" id="KW-0598">Phosphotransferase system</keyword>
<organism evidence="21 22">
    <name type="scientific">Coriobacterium glomerans (strain ATCC 49209 / DSM 20642 / JCM 10262 / PW2)</name>
    <dbReference type="NCBI Taxonomy" id="700015"/>
    <lineage>
        <taxon>Bacteria</taxon>
        <taxon>Bacillati</taxon>
        <taxon>Actinomycetota</taxon>
        <taxon>Coriobacteriia</taxon>
        <taxon>Coriobacteriales</taxon>
        <taxon>Coriobacteriaceae</taxon>
        <taxon>Coriobacterium</taxon>
    </lineage>
</organism>
<dbReference type="CDD" id="cd00006">
    <property type="entry name" value="PTS_IIA_man"/>
    <property type="match status" value="1"/>
</dbReference>
<evidence type="ECO:0000256" key="9">
    <source>
        <dbReference type="ARBA" id="ARBA00022490"/>
    </source>
</evidence>
<feature type="domain" description="PTS EIIB type-4" evidence="20">
    <location>
        <begin position="154"/>
        <end position="318"/>
    </location>
</feature>
<dbReference type="Pfam" id="PF03830">
    <property type="entry name" value="PTSIIB_sorb"/>
    <property type="match status" value="1"/>
</dbReference>
<keyword evidence="8" id="KW-1003">Cell membrane</keyword>
<evidence type="ECO:0000256" key="12">
    <source>
        <dbReference type="ARBA" id="ARBA00022679"/>
    </source>
</evidence>
<dbReference type="PANTHER" id="PTHR33799:SF1">
    <property type="entry name" value="PTS SYSTEM MANNOSE-SPECIFIC EIIAB COMPONENT-RELATED"/>
    <property type="match status" value="1"/>
</dbReference>
<dbReference type="InterPro" id="IPR036667">
    <property type="entry name" value="PTS_IIB_sorbose-sp_sf"/>
</dbReference>
<comment type="subcellular location">
    <subcellularLocation>
        <location evidence="2">Cell membrane</location>
    </subcellularLocation>
    <subcellularLocation>
        <location evidence="3">Cytoplasm</location>
    </subcellularLocation>
</comment>
<evidence type="ECO:0000256" key="18">
    <source>
        <dbReference type="ARBA" id="ARBA00032197"/>
    </source>
</evidence>
<comment type="subunit">
    <text evidence="4">Homodimer.</text>
</comment>
<dbReference type="STRING" id="700015.Corgl_0230"/>
<dbReference type="InterPro" id="IPR004720">
    <property type="entry name" value="PTS_IIB_sorbose-sp"/>
</dbReference>
<dbReference type="HOGENOM" id="CLU_074797_0_0_11"/>
<evidence type="ECO:0000256" key="5">
    <source>
        <dbReference type="ARBA" id="ARBA00011929"/>
    </source>
</evidence>
<dbReference type="EMBL" id="CP002628">
    <property type="protein sequence ID" value="AEB06357.1"/>
    <property type="molecule type" value="Genomic_DNA"/>
</dbReference>
<keyword evidence="7" id="KW-0813">Transport</keyword>
<comment type="function">
    <text evidence="16">The phosphoenolpyruvate-dependent sugar phosphotransferase system (sugar PTS), a major carbohydrate active transport system, catalyzes the phosphorylation of incoming sugar substrates concomitantly with their translocation across the cell membrane. The enzyme II ManXYZ PTS system is involved in mannose transport.</text>
</comment>
<evidence type="ECO:0000256" key="11">
    <source>
        <dbReference type="ARBA" id="ARBA00022597"/>
    </source>
</evidence>
<dbReference type="Gene3D" id="3.40.35.10">
    <property type="entry name" value="Phosphotransferase system, sorbose subfamily IIB component"/>
    <property type="match status" value="1"/>
</dbReference>
<dbReference type="SUPFAM" id="SSF52728">
    <property type="entry name" value="PTS IIb component"/>
    <property type="match status" value="1"/>
</dbReference>
<evidence type="ECO:0000313" key="21">
    <source>
        <dbReference type="EMBL" id="AEB06357.1"/>
    </source>
</evidence>
<dbReference type="InterPro" id="IPR004701">
    <property type="entry name" value="PTS_EIIA_man-typ"/>
</dbReference>
<dbReference type="GO" id="GO:0005737">
    <property type="term" value="C:cytoplasm"/>
    <property type="evidence" value="ECO:0007669"/>
    <property type="project" value="UniProtKB-SubCell"/>
</dbReference>
<evidence type="ECO:0000256" key="14">
    <source>
        <dbReference type="ARBA" id="ARBA00022777"/>
    </source>
</evidence>
<protein>
    <recommendedName>
        <fullName evidence="6">PTS system mannose-specific EIIAB component</fullName>
        <ecNumber evidence="5">2.7.1.191</ecNumber>
    </recommendedName>
    <alternativeName>
        <fullName evidence="18">EIIAB-Man</fullName>
    </alternativeName>
    <alternativeName>
        <fullName evidence="17">EIII-Man</fullName>
    </alternativeName>
</protein>
<evidence type="ECO:0000259" key="19">
    <source>
        <dbReference type="PROSITE" id="PS51096"/>
    </source>
</evidence>
<dbReference type="InterPro" id="IPR033887">
    <property type="entry name" value="PTS_IIA_man"/>
</dbReference>
<keyword evidence="15" id="KW-0472">Membrane</keyword>
<sequence>MVGIVLASHGELAGGVKQAAGMVFGEIEHVAIANLEPQEGPQDYRNKLDEAISSLGNPNQLLFLADLWGGTPFNQIKLASEGRTGWITVTGLSLPMFIEAYSNMSSLESAAELAAHIFSVGRQGVRISPEGLQPKHSARPRNVSAAAALGGTGKLPEIVWCRIDSRLLHGQVAMAWTKQVQPTRIMVVSDGVAHDELRKTLITEAAPPGTKANVVPVDKIIQICKDDRFAGQRLLLLFENPQDVLRVVSAGIQIPLVNIGSMAHSAGKTMLGSAVSVDRDDVAALEALRDKGCEFCIQKVPTDRDEGLWNLLAKTAIA</sequence>
<dbReference type="InterPro" id="IPR051471">
    <property type="entry name" value="Bacterial_PTS_sugar_comp"/>
</dbReference>
<evidence type="ECO:0000256" key="8">
    <source>
        <dbReference type="ARBA" id="ARBA00022475"/>
    </source>
</evidence>
<dbReference type="PROSITE" id="PS51096">
    <property type="entry name" value="PTS_EIIA_TYPE_4"/>
    <property type="match status" value="1"/>
</dbReference>
<keyword evidence="9" id="KW-0963">Cytoplasm</keyword>
<evidence type="ECO:0000256" key="1">
    <source>
        <dbReference type="ARBA" id="ARBA00000514"/>
    </source>
</evidence>
<dbReference type="GO" id="GO:0016301">
    <property type="term" value="F:kinase activity"/>
    <property type="evidence" value="ECO:0007669"/>
    <property type="project" value="UniProtKB-KW"/>
</dbReference>
<evidence type="ECO:0000256" key="16">
    <source>
        <dbReference type="ARBA" id="ARBA00023757"/>
    </source>
</evidence>
<dbReference type="CDD" id="cd00001">
    <property type="entry name" value="PTS_IIB_man"/>
    <property type="match status" value="1"/>
</dbReference>
<accession>F2N718</accession>
<evidence type="ECO:0000256" key="17">
    <source>
        <dbReference type="ARBA" id="ARBA00030229"/>
    </source>
</evidence>
<gene>
    <name evidence="21" type="ordered locus">Corgl_0230</name>
</gene>
<evidence type="ECO:0000256" key="2">
    <source>
        <dbReference type="ARBA" id="ARBA00004236"/>
    </source>
</evidence>
<dbReference type="eggNOG" id="COG2893">
    <property type="taxonomic scope" value="Bacteria"/>
</dbReference>
<evidence type="ECO:0000256" key="13">
    <source>
        <dbReference type="ARBA" id="ARBA00022683"/>
    </source>
</evidence>
<keyword evidence="10" id="KW-0597">Phosphoprotein</keyword>
<evidence type="ECO:0000259" key="20">
    <source>
        <dbReference type="PROSITE" id="PS51101"/>
    </source>
</evidence>
<dbReference type="EC" id="2.7.1.191" evidence="5"/>
<keyword evidence="11" id="KW-0762">Sugar transport</keyword>
<evidence type="ECO:0000313" key="22">
    <source>
        <dbReference type="Proteomes" id="UP000006851"/>
    </source>
</evidence>
<dbReference type="PANTHER" id="PTHR33799">
    <property type="entry name" value="PTS PERMEASE-RELATED-RELATED"/>
    <property type="match status" value="1"/>
</dbReference>
<proteinExistence type="predicted"/>
<dbReference type="RefSeq" id="WP_013708100.1">
    <property type="nucleotide sequence ID" value="NC_015389.1"/>
</dbReference>
<dbReference type="OrthoDB" id="9788818at2"/>
<dbReference type="KEGG" id="cgo:Corgl_0230"/>
<keyword evidence="22" id="KW-1185">Reference proteome</keyword>